<dbReference type="PANTHER" id="PTHR30582:SF24">
    <property type="entry name" value="L,D-TRANSPEPTIDASE ERFK_SRFK-RELATED"/>
    <property type="match status" value="1"/>
</dbReference>
<feature type="domain" description="LysM" evidence="10">
    <location>
        <begin position="123"/>
        <end position="168"/>
    </location>
</feature>
<feature type="active site" description="Nucleophile" evidence="9">
    <location>
        <position position="86"/>
    </location>
</feature>
<dbReference type="RefSeq" id="WP_068719671.1">
    <property type="nucleotide sequence ID" value="NZ_LWDV01000010.1"/>
</dbReference>
<evidence type="ECO:0000256" key="3">
    <source>
        <dbReference type="ARBA" id="ARBA00022676"/>
    </source>
</evidence>
<evidence type="ECO:0000259" key="10">
    <source>
        <dbReference type="PROSITE" id="PS51782"/>
    </source>
</evidence>
<dbReference type="InterPro" id="IPR038063">
    <property type="entry name" value="Transpep_catalytic_dom"/>
</dbReference>
<reference evidence="13" key="1">
    <citation type="submission" date="2016-07" db="EMBL/GenBank/DDBJ databases">
        <authorList>
            <person name="Florea S."/>
            <person name="Webb J.S."/>
            <person name="Jaromczyk J."/>
            <person name="Schardl C.L."/>
        </authorList>
    </citation>
    <scope>NUCLEOTIDE SEQUENCE [LARGE SCALE GENOMIC DNA]</scope>
    <source>
        <strain evidence="13">Z6</strain>
    </source>
</reference>
<dbReference type="EMBL" id="LWDV01000010">
    <property type="protein sequence ID" value="OCL25761.1"/>
    <property type="molecule type" value="Genomic_DNA"/>
</dbReference>
<keyword evidence="4" id="KW-0808">Transferase</keyword>
<keyword evidence="7 9" id="KW-0573">Peptidoglycan synthesis</keyword>
<organism evidence="12 13">
    <name type="scientific">Orenia metallireducens</name>
    <dbReference type="NCBI Taxonomy" id="1413210"/>
    <lineage>
        <taxon>Bacteria</taxon>
        <taxon>Bacillati</taxon>
        <taxon>Bacillota</taxon>
        <taxon>Clostridia</taxon>
        <taxon>Halanaerobiales</taxon>
        <taxon>Halobacteroidaceae</taxon>
        <taxon>Orenia</taxon>
    </lineage>
</organism>
<dbReference type="InterPro" id="IPR005490">
    <property type="entry name" value="LD_TPept_cat_dom"/>
</dbReference>
<evidence type="ECO:0000256" key="9">
    <source>
        <dbReference type="PROSITE-ProRule" id="PRU01373"/>
    </source>
</evidence>
<dbReference type="InterPro" id="IPR036779">
    <property type="entry name" value="LysM_dom_sf"/>
</dbReference>
<keyword evidence="13" id="KW-1185">Reference proteome</keyword>
<dbReference type="PANTHER" id="PTHR30582">
    <property type="entry name" value="L,D-TRANSPEPTIDASE"/>
    <property type="match status" value="1"/>
</dbReference>
<dbReference type="SUPFAM" id="SSF141523">
    <property type="entry name" value="L,D-transpeptidase catalytic domain-like"/>
    <property type="match status" value="1"/>
</dbReference>
<comment type="caution">
    <text evidence="12">The sequence shown here is derived from an EMBL/GenBank/DDBJ whole genome shotgun (WGS) entry which is preliminary data.</text>
</comment>
<dbReference type="GO" id="GO:0008360">
    <property type="term" value="P:regulation of cell shape"/>
    <property type="evidence" value="ECO:0007669"/>
    <property type="project" value="UniProtKB-UniRule"/>
</dbReference>
<keyword evidence="5" id="KW-0378">Hydrolase</keyword>
<dbReference type="GO" id="GO:0071972">
    <property type="term" value="F:peptidoglycan L,D-transpeptidase activity"/>
    <property type="evidence" value="ECO:0007669"/>
    <property type="project" value="TreeGrafter"/>
</dbReference>
<keyword evidence="6 9" id="KW-0133">Cell shape</keyword>
<dbReference type="CDD" id="cd16913">
    <property type="entry name" value="YkuD_like"/>
    <property type="match status" value="1"/>
</dbReference>
<reference evidence="12 13" key="2">
    <citation type="submission" date="2016-08" db="EMBL/GenBank/DDBJ databases">
        <title>Orenia metallireducens sp. nov. strain Z6, a Novel Metal-reducing Firmicute from the Deep Subsurface.</title>
        <authorList>
            <person name="Maxim B.I."/>
            <person name="Kenneth K."/>
            <person name="Flynn T.M."/>
            <person name="Oloughlin E.J."/>
            <person name="Locke R.A."/>
            <person name="Weber J.R."/>
            <person name="Egan S.M."/>
            <person name="Mackie R.I."/>
            <person name="Cann I.K."/>
        </authorList>
    </citation>
    <scope>NUCLEOTIDE SEQUENCE [LARGE SCALE GENOMIC DNA]</scope>
    <source>
        <strain evidence="12 13">Z6</strain>
    </source>
</reference>
<dbReference type="GO" id="GO:0018104">
    <property type="term" value="P:peptidoglycan-protein cross-linking"/>
    <property type="evidence" value="ECO:0007669"/>
    <property type="project" value="TreeGrafter"/>
</dbReference>
<dbReference type="SUPFAM" id="SSF54106">
    <property type="entry name" value="LysM domain"/>
    <property type="match status" value="1"/>
</dbReference>
<comment type="pathway">
    <text evidence="1 9">Cell wall biogenesis; peptidoglycan biosynthesis.</text>
</comment>
<dbReference type="Gene3D" id="3.10.350.10">
    <property type="entry name" value="LysM domain"/>
    <property type="match status" value="1"/>
</dbReference>
<evidence type="ECO:0000256" key="6">
    <source>
        <dbReference type="ARBA" id="ARBA00022960"/>
    </source>
</evidence>
<keyword evidence="8 9" id="KW-0961">Cell wall biogenesis/degradation</keyword>
<evidence type="ECO:0000256" key="1">
    <source>
        <dbReference type="ARBA" id="ARBA00004752"/>
    </source>
</evidence>
<evidence type="ECO:0000313" key="13">
    <source>
        <dbReference type="Proteomes" id="UP000093514"/>
    </source>
</evidence>
<dbReference type="CDD" id="cd00118">
    <property type="entry name" value="LysM"/>
    <property type="match status" value="1"/>
</dbReference>
<dbReference type="Gene3D" id="2.40.440.10">
    <property type="entry name" value="L,D-transpeptidase catalytic domain-like"/>
    <property type="match status" value="1"/>
</dbReference>
<accession>A0A1C0A6K1</accession>
<dbReference type="GO" id="GO:0016757">
    <property type="term" value="F:glycosyltransferase activity"/>
    <property type="evidence" value="ECO:0007669"/>
    <property type="project" value="UniProtKB-KW"/>
</dbReference>
<proteinExistence type="inferred from homology"/>
<dbReference type="UniPathway" id="UPA00219"/>
<evidence type="ECO:0000256" key="4">
    <source>
        <dbReference type="ARBA" id="ARBA00022679"/>
    </source>
</evidence>
<dbReference type="PROSITE" id="PS51782">
    <property type="entry name" value="LYSM"/>
    <property type="match status" value="1"/>
</dbReference>
<dbReference type="Proteomes" id="UP000093514">
    <property type="component" value="Unassembled WGS sequence"/>
</dbReference>
<dbReference type="Pfam" id="PF01476">
    <property type="entry name" value="LysM"/>
    <property type="match status" value="1"/>
</dbReference>
<evidence type="ECO:0000256" key="7">
    <source>
        <dbReference type="ARBA" id="ARBA00022984"/>
    </source>
</evidence>
<sequence length="170" mass="19158">MAKILIILNERTLYLYQNNQVVRSFPVAIGKPSTPTPTGNFSIINKLKNPYNKALGTRWMQFTHQMHGIHGNNQPSSIGKAISNGCVRMYNKDAEFLYDRVSIGTPVEIKQNRTGLGNGSNQSYYIVKAGDTLYQIAKKFNTTVEKIIKINPNIKNKNSIYPGQRIKIPD</sequence>
<dbReference type="PROSITE" id="PS52029">
    <property type="entry name" value="LD_TPASE"/>
    <property type="match status" value="1"/>
</dbReference>
<evidence type="ECO:0000313" key="12">
    <source>
        <dbReference type="EMBL" id="OCL25761.1"/>
    </source>
</evidence>
<name>A0A1C0A6K1_9FIRM</name>
<dbReference type="Pfam" id="PF03734">
    <property type="entry name" value="YkuD"/>
    <property type="match status" value="1"/>
</dbReference>
<evidence type="ECO:0000256" key="8">
    <source>
        <dbReference type="ARBA" id="ARBA00023316"/>
    </source>
</evidence>
<dbReference type="GO" id="GO:0005576">
    <property type="term" value="C:extracellular region"/>
    <property type="evidence" value="ECO:0007669"/>
    <property type="project" value="TreeGrafter"/>
</dbReference>
<evidence type="ECO:0000259" key="11">
    <source>
        <dbReference type="PROSITE" id="PS52029"/>
    </source>
</evidence>
<dbReference type="InterPro" id="IPR050979">
    <property type="entry name" value="LD-transpeptidase"/>
</dbReference>
<dbReference type="SMART" id="SM00257">
    <property type="entry name" value="LysM"/>
    <property type="match status" value="1"/>
</dbReference>
<feature type="domain" description="L,D-TPase catalytic" evidence="11">
    <location>
        <begin position="2"/>
        <end position="110"/>
    </location>
</feature>
<dbReference type="InterPro" id="IPR018392">
    <property type="entry name" value="LysM"/>
</dbReference>
<protein>
    <submittedName>
        <fullName evidence="12">Uncharacterized protein</fullName>
    </submittedName>
</protein>
<dbReference type="AlphaFoldDB" id="A0A1C0A6K1"/>
<feature type="active site" description="Proton donor/acceptor" evidence="9">
    <location>
        <position position="70"/>
    </location>
</feature>
<keyword evidence="3" id="KW-0328">Glycosyltransferase</keyword>
<evidence type="ECO:0000256" key="2">
    <source>
        <dbReference type="ARBA" id="ARBA00005992"/>
    </source>
</evidence>
<evidence type="ECO:0000256" key="5">
    <source>
        <dbReference type="ARBA" id="ARBA00022801"/>
    </source>
</evidence>
<dbReference type="GO" id="GO:0071555">
    <property type="term" value="P:cell wall organization"/>
    <property type="evidence" value="ECO:0007669"/>
    <property type="project" value="UniProtKB-UniRule"/>
</dbReference>
<comment type="similarity">
    <text evidence="2">Belongs to the YkuD family.</text>
</comment>
<gene>
    <name evidence="12" type="ORF">U472_15690</name>
</gene>
<dbReference type="OrthoDB" id="9787225at2"/>